<proteinExistence type="predicted"/>
<dbReference type="InterPro" id="IPR005475">
    <property type="entry name" value="Transketolase-like_Pyr-bd"/>
</dbReference>
<dbReference type="Gene3D" id="3.40.50.12470">
    <property type="match status" value="1"/>
</dbReference>
<keyword evidence="8" id="KW-0786">Thiamine pyrophosphate</keyword>
<dbReference type="GO" id="GO:0006099">
    <property type="term" value="P:tricarboxylic acid cycle"/>
    <property type="evidence" value="ECO:0007669"/>
    <property type="project" value="UniProtKB-KW"/>
</dbReference>
<comment type="pathway">
    <text evidence="3">Carbohydrate metabolism; tricarboxylic acid cycle; succinyl-CoA from 2-oxoglutarate (dehydrogenase route): step 1/1.</text>
</comment>
<evidence type="ECO:0000313" key="14">
    <source>
        <dbReference type="EMBL" id="GGL55718.1"/>
    </source>
</evidence>
<dbReference type="Gene3D" id="3.40.50.970">
    <property type="match status" value="1"/>
</dbReference>
<dbReference type="SUPFAM" id="SSF52518">
    <property type="entry name" value="Thiamin diphosphate-binding fold (THDP-binding)"/>
    <property type="match status" value="2"/>
</dbReference>
<dbReference type="NCBIfam" id="NF008907">
    <property type="entry name" value="PRK12270.1"/>
    <property type="match status" value="1"/>
</dbReference>
<dbReference type="GO" id="GO:0004149">
    <property type="term" value="F:dihydrolipoyllysine-residue succinyltransferase activity"/>
    <property type="evidence" value="ECO:0007669"/>
    <property type="project" value="UniProtKB-EC"/>
</dbReference>
<dbReference type="Pfam" id="PF16078">
    <property type="entry name" value="2-oxogl_dehyd_N"/>
    <property type="match status" value="1"/>
</dbReference>
<dbReference type="Pfam" id="PF00198">
    <property type="entry name" value="2-oxoacid_dh"/>
    <property type="match status" value="1"/>
</dbReference>
<reference evidence="14" key="1">
    <citation type="journal article" date="2014" name="Int. J. Syst. Evol. Microbiol.">
        <title>Complete genome sequence of Corynebacterium casei LMG S-19264T (=DSM 44701T), isolated from a smear-ripened cheese.</title>
        <authorList>
            <consortium name="US DOE Joint Genome Institute (JGI-PGF)"/>
            <person name="Walter F."/>
            <person name="Albersmeier A."/>
            <person name="Kalinowski J."/>
            <person name="Ruckert C."/>
        </authorList>
    </citation>
    <scope>NUCLEOTIDE SEQUENCE</scope>
    <source>
        <strain evidence="14">CGMCC 4.7306</strain>
    </source>
</reference>
<feature type="region of interest" description="Disordered" evidence="12">
    <location>
        <begin position="1248"/>
        <end position="1275"/>
    </location>
</feature>
<reference evidence="14" key="2">
    <citation type="submission" date="2020-09" db="EMBL/GenBank/DDBJ databases">
        <authorList>
            <person name="Sun Q."/>
            <person name="Zhou Y."/>
        </authorList>
    </citation>
    <scope>NUCLEOTIDE SEQUENCE</scope>
    <source>
        <strain evidence="14">CGMCC 4.7306</strain>
    </source>
</reference>
<dbReference type="SMART" id="SM00861">
    <property type="entry name" value="Transket_pyr"/>
    <property type="match status" value="1"/>
</dbReference>
<dbReference type="GO" id="GO:0000287">
    <property type="term" value="F:magnesium ion binding"/>
    <property type="evidence" value="ECO:0007669"/>
    <property type="project" value="UniProtKB-ARBA"/>
</dbReference>
<evidence type="ECO:0000256" key="1">
    <source>
        <dbReference type="ARBA" id="ARBA00001946"/>
    </source>
</evidence>
<keyword evidence="4" id="KW-0816">Tricarboxylic acid cycle</keyword>
<feature type="region of interest" description="Disordered" evidence="12">
    <location>
        <begin position="45"/>
        <end position="160"/>
    </location>
</feature>
<keyword evidence="9" id="KW-0511">Multifunctional enzyme</keyword>
<dbReference type="InterPro" id="IPR032106">
    <property type="entry name" value="2-oxogl_dehyd_N"/>
</dbReference>
<evidence type="ECO:0000256" key="9">
    <source>
        <dbReference type="ARBA" id="ARBA00023268"/>
    </source>
</evidence>
<comment type="caution">
    <text evidence="14">The sequence shown here is derived from an EMBL/GenBank/DDBJ whole genome shotgun (WGS) entry which is preliminary data.</text>
</comment>
<dbReference type="GO" id="GO:0030976">
    <property type="term" value="F:thiamine pyrophosphate binding"/>
    <property type="evidence" value="ECO:0007669"/>
    <property type="project" value="InterPro"/>
</dbReference>
<evidence type="ECO:0000259" key="13">
    <source>
        <dbReference type="SMART" id="SM00861"/>
    </source>
</evidence>
<gene>
    <name evidence="14" type="primary">kgd</name>
    <name evidence="14" type="ORF">GCM10011575_12630</name>
</gene>
<comment type="cofactor">
    <cofactor evidence="2">
        <name>thiamine diphosphate</name>
        <dbReference type="ChEBI" id="CHEBI:58937"/>
    </cofactor>
</comment>
<comment type="catalytic activity">
    <reaction evidence="10">
        <text>N(6)-[(R)-lipoyl]-L-lysyl-[protein] + 2-oxoglutarate + H(+) = N(6)-[(R)-S(8)-succinyldihydrolipoyl]-L-lysyl-[protein] + CO2</text>
        <dbReference type="Rhea" id="RHEA:12188"/>
        <dbReference type="Rhea" id="RHEA-COMP:10474"/>
        <dbReference type="Rhea" id="RHEA-COMP:20092"/>
        <dbReference type="ChEBI" id="CHEBI:15378"/>
        <dbReference type="ChEBI" id="CHEBI:16526"/>
        <dbReference type="ChEBI" id="CHEBI:16810"/>
        <dbReference type="ChEBI" id="CHEBI:83099"/>
        <dbReference type="ChEBI" id="CHEBI:83120"/>
        <dbReference type="EC" id="1.2.4.2"/>
    </reaction>
</comment>
<comment type="catalytic activity">
    <reaction evidence="11">
        <text>N(6)-[(R)-dihydrolipoyl]-L-lysyl-[protein] + succinyl-CoA = N(6)-[(R)-S(8)-succinyldihydrolipoyl]-L-lysyl-[protein] + CoA</text>
        <dbReference type="Rhea" id="RHEA:15213"/>
        <dbReference type="Rhea" id="RHEA-COMP:10475"/>
        <dbReference type="Rhea" id="RHEA-COMP:20092"/>
        <dbReference type="ChEBI" id="CHEBI:57287"/>
        <dbReference type="ChEBI" id="CHEBI:57292"/>
        <dbReference type="ChEBI" id="CHEBI:83100"/>
        <dbReference type="ChEBI" id="CHEBI:83120"/>
        <dbReference type="EC" id="2.3.1.61"/>
    </reaction>
</comment>
<dbReference type="RefSeq" id="WP_188894292.1">
    <property type="nucleotide sequence ID" value="NZ_BMMZ01000002.1"/>
</dbReference>
<dbReference type="PANTHER" id="PTHR23152">
    <property type="entry name" value="2-OXOGLUTARATE DEHYDROGENASE"/>
    <property type="match status" value="1"/>
</dbReference>
<keyword evidence="7" id="KW-0560">Oxidoreductase</keyword>
<dbReference type="SUPFAM" id="SSF52777">
    <property type="entry name" value="CoA-dependent acyltransferases"/>
    <property type="match status" value="1"/>
</dbReference>
<feature type="region of interest" description="Disordered" evidence="12">
    <location>
        <begin position="1"/>
        <end position="26"/>
    </location>
</feature>
<dbReference type="InterPro" id="IPR001078">
    <property type="entry name" value="2-oxoacid_DH_actylTfrase"/>
</dbReference>
<evidence type="ECO:0000256" key="10">
    <source>
        <dbReference type="ARBA" id="ARBA00051911"/>
    </source>
</evidence>
<dbReference type="InterPro" id="IPR031717">
    <property type="entry name" value="ODO-1/KGD_C"/>
</dbReference>
<feature type="compositionally biased region" description="Low complexity" evidence="12">
    <location>
        <begin position="63"/>
        <end position="89"/>
    </location>
</feature>
<dbReference type="Gene3D" id="3.30.559.10">
    <property type="entry name" value="Chloramphenicol acetyltransferase-like domain"/>
    <property type="match status" value="1"/>
</dbReference>
<dbReference type="PANTHER" id="PTHR23152:SF4">
    <property type="entry name" value="2-OXOADIPATE DEHYDROGENASE COMPLEX COMPONENT E1"/>
    <property type="match status" value="1"/>
</dbReference>
<accession>A0A917S3M0</accession>
<dbReference type="GO" id="GO:0045252">
    <property type="term" value="C:oxoglutarate dehydrogenase complex"/>
    <property type="evidence" value="ECO:0007669"/>
    <property type="project" value="TreeGrafter"/>
</dbReference>
<evidence type="ECO:0000256" key="3">
    <source>
        <dbReference type="ARBA" id="ARBA00004813"/>
    </source>
</evidence>
<dbReference type="Proteomes" id="UP000613840">
    <property type="component" value="Unassembled WGS sequence"/>
</dbReference>
<evidence type="ECO:0000256" key="7">
    <source>
        <dbReference type="ARBA" id="ARBA00023002"/>
    </source>
</evidence>
<dbReference type="GO" id="GO:0005829">
    <property type="term" value="C:cytosol"/>
    <property type="evidence" value="ECO:0007669"/>
    <property type="project" value="TreeGrafter"/>
</dbReference>
<dbReference type="InterPro" id="IPR023213">
    <property type="entry name" value="CAT-like_dom_sf"/>
</dbReference>
<feature type="compositionally biased region" description="Low complexity" evidence="12">
    <location>
        <begin position="104"/>
        <end position="122"/>
    </location>
</feature>
<dbReference type="Pfam" id="PF00676">
    <property type="entry name" value="E1_dh"/>
    <property type="match status" value="1"/>
</dbReference>
<keyword evidence="5" id="KW-0479">Metal-binding</keyword>
<dbReference type="Pfam" id="PF02779">
    <property type="entry name" value="Transket_pyr"/>
    <property type="match status" value="1"/>
</dbReference>
<dbReference type="Gene3D" id="3.40.50.11610">
    <property type="entry name" value="Multifunctional 2-oxoglutarate metabolism enzyme, C-terminal domain"/>
    <property type="match status" value="1"/>
</dbReference>
<evidence type="ECO:0000256" key="8">
    <source>
        <dbReference type="ARBA" id="ARBA00023052"/>
    </source>
</evidence>
<name>A0A917S3M0_9ACTN</name>
<comment type="cofactor">
    <cofactor evidence="1">
        <name>Mg(2+)</name>
        <dbReference type="ChEBI" id="CHEBI:18420"/>
    </cofactor>
</comment>
<evidence type="ECO:0000256" key="11">
    <source>
        <dbReference type="ARBA" id="ARBA00052761"/>
    </source>
</evidence>
<evidence type="ECO:0000256" key="4">
    <source>
        <dbReference type="ARBA" id="ARBA00022532"/>
    </source>
</evidence>
<dbReference type="InterPro" id="IPR029061">
    <property type="entry name" value="THDP-binding"/>
</dbReference>
<dbReference type="EMBL" id="BMMZ01000002">
    <property type="protein sequence ID" value="GGL55718.1"/>
    <property type="molecule type" value="Genomic_DNA"/>
</dbReference>
<dbReference type="InterPro" id="IPR001017">
    <property type="entry name" value="DH_E1"/>
</dbReference>
<dbReference type="AlphaFoldDB" id="A0A917S3M0"/>
<evidence type="ECO:0000256" key="2">
    <source>
        <dbReference type="ARBA" id="ARBA00001964"/>
    </source>
</evidence>
<keyword evidence="15" id="KW-1185">Reference proteome</keyword>
<dbReference type="Gene3D" id="1.10.287.1150">
    <property type="entry name" value="TPP helical domain"/>
    <property type="match status" value="1"/>
</dbReference>
<evidence type="ECO:0000313" key="15">
    <source>
        <dbReference type="Proteomes" id="UP000613840"/>
    </source>
</evidence>
<dbReference type="GO" id="GO:0004591">
    <property type="term" value="F:oxoglutarate dehydrogenase (succinyl-transferring) activity"/>
    <property type="evidence" value="ECO:0007669"/>
    <property type="project" value="UniProtKB-EC"/>
</dbReference>
<dbReference type="InterPro" id="IPR011603">
    <property type="entry name" value="2oxoglutarate_DH_E1"/>
</dbReference>
<protein>
    <submittedName>
        <fullName evidence="14">Alpha-ketoglutarate decarboxylase</fullName>
    </submittedName>
</protein>
<feature type="domain" description="Transketolase-like pyrimidine-binding" evidence="13">
    <location>
        <begin position="931"/>
        <end position="1124"/>
    </location>
</feature>
<dbReference type="CDD" id="cd02016">
    <property type="entry name" value="TPP_E1_OGDC_like"/>
    <property type="match status" value="1"/>
</dbReference>
<evidence type="ECO:0000256" key="12">
    <source>
        <dbReference type="SAM" id="MobiDB-lite"/>
    </source>
</evidence>
<dbReference type="NCBIfam" id="TIGR00239">
    <property type="entry name" value="2oxo_dh_E1"/>
    <property type="match status" value="1"/>
</dbReference>
<organism evidence="14 15">
    <name type="scientific">Microlunatus endophyticus</name>
    <dbReference type="NCBI Taxonomy" id="1716077"/>
    <lineage>
        <taxon>Bacteria</taxon>
        <taxon>Bacillati</taxon>
        <taxon>Actinomycetota</taxon>
        <taxon>Actinomycetes</taxon>
        <taxon>Propionibacteriales</taxon>
        <taxon>Propionibacteriaceae</taxon>
        <taxon>Microlunatus</taxon>
    </lineage>
</organism>
<sequence>MAPAPDPTTAHAPGNGSTGQVATDDFGANDWLIEQMYEQYLADPKSVDPGWTRFFADKGAPQSAPIAPAGNGSAGSNGQTTKPVQASPAPAEPAPTKPAPVQPAAPANRPATAPQATSPQATVESKRPSTNQRATGAGLPADPPNPAARPETASDEPERIVLRGAPMRTALNMDSSLTVPTATSVRSLPVKLLIDQRIVINNHLRRSRGGKVSFTHIIGYALVQALKQVPDMNVAYDVVDGKPTLIRPRHINLGLAIDLPRPDGTRQLVVPSVKSAEDLDFAQFWTAYEDIVKRARANKLTVADFAGTTISLTNPGTIGTNHSVPRLMNGQGAIIGVGSMDYPAEFQGSNPERLAGLGVSKVLTLTSTYDHRVIQGALSGEFLAKLHSLLLGENGFYDEIFSALRVPTAPIRWAVDRSTLHEDQVSKQARVFELINAYRVRGHLMADIDPIEYHLRDHPDLDVQTHELTLWDLDREFATGEFADGSGRMTLRKILSILRDSYCRTVGIEYMHIQEREQRRWIQNRVERPHESLPREEHLRILDKLNEAEVFETFLQTKYVGQKRFSLEGGESAIALLDEVCEQAADDHLEEVTIGMSHRGRLNALANIVGKSYSQIFREFEGNIDPRTVQGSGDVKYHLGAEGKFTSLDGNTIKTSMAANPSHLEAVDPVLEGIARAKQDILDRGDEYPVLPVLVHGDAAFAGQGVVAETLNLSQLRGYRTGGSIHVVVNNQVGFTTAPGEGRSSTYATDVARMIQAPIFHVNGDDPEACIQVARLAYDFRREFNKDVVIDLVCYRTRGHNEGDDPSITQPLMYDLISKKRSVRKLYAEALIGRGDITIEDAESVLTRFQSRLESVFEEVRETNSASDDEEYLRAAKYPEKPASNHGTAIDAETLKRIADAHLNIPDGFTVHPKVLPQLQRRAQQIADGPIDWATGELLALGSLMIEGRAVRLTGQDTRRGTFSQRFAAIVDRKNADVWIPLAHLDPHQGKFHVFNSLLSEYASMGFEYGYSVARPEALVLWEAQYGDFAYGAQTIIDEFITAGYAKWGQKSGVVLLLPHGYEGQGPDHSSARIERWLQLAADDAFVVAQPSTAASHFHLLRNHALGSNHKPLIVMTPKRMLRMKAAASDPSEFTEGSWKPVLGDPSIADPARVRKLLLTSGMARWDLAAERDKQGLGEQIAVVGLERYYPLPAAEIAAEIAKYPNLEQVTWVQYEPKNQGAWPYLALNLPAELAELGVNRPLVPVTRPASSAPATGSHKVHEQEQKQLMAAALG</sequence>
<feature type="compositionally biased region" description="Pro residues" evidence="12">
    <location>
        <begin position="90"/>
        <end position="103"/>
    </location>
</feature>
<dbReference type="PIRSF" id="PIRSF000157">
    <property type="entry name" value="Oxoglu_dh_E1"/>
    <property type="match status" value="1"/>
</dbReference>
<evidence type="ECO:0000256" key="5">
    <source>
        <dbReference type="ARBA" id="ARBA00022723"/>
    </source>
</evidence>
<dbReference type="InterPro" id="IPR042179">
    <property type="entry name" value="KGD_C_sf"/>
</dbReference>
<keyword evidence="6" id="KW-0460">Magnesium</keyword>
<dbReference type="Pfam" id="PF16870">
    <property type="entry name" value="OxoGdeHyase_C"/>
    <property type="match status" value="1"/>
</dbReference>
<evidence type="ECO:0000256" key="6">
    <source>
        <dbReference type="ARBA" id="ARBA00022842"/>
    </source>
</evidence>
<dbReference type="NCBIfam" id="NF006914">
    <property type="entry name" value="PRK09404.1"/>
    <property type="match status" value="1"/>
</dbReference>